<dbReference type="Proteomes" id="UP001279642">
    <property type="component" value="Unassembled WGS sequence"/>
</dbReference>
<evidence type="ECO:0000256" key="4">
    <source>
        <dbReference type="ARBA" id="ARBA00022741"/>
    </source>
</evidence>
<feature type="domain" description="ABC transporter" evidence="6">
    <location>
        <begin position="16"/>
        <end position="269"/>
    </location>
</feature>
<proteinExistence type="inferred from homology"/>
<evidence type="ECO:0000256" key="3">
    <source>
        <dbReference type="ARBA" id="ARBA00022448"/>
    </source>
</evidence>
<evidence type="ECO:0000256" key="2">
    <source>
        <dbReference type="ARBA" id="ARBA00005417"/>
    </source>
</evidence>
<dbReference type="InterPro" id="IPR003593">
    <property type="entry name" value="AAA+_ATPase"/>
</dbReference>
<dbReference type="Gene3D" id="3.40.50.300">
    <property type="entry name" value="P-loop containing nucleotide triphosphate hydrolases"/>
    <property type="match status" value="1"/>
</dbReference>
<evidence type="ECO:0000313" key="8">
    <source>
        <dbReference type="Proteomes" id="UP001279642"/>
    </source>
</evidence>
<dbReference type="InterPro" id="IPR013563">
    <property type="entry name" value="Oligopep_ABC_C"/>
</dbReference>
<dbReference type="GO" id="GO:0005524">
    <property type="term" value="F:ATP binding"/>
    <property type="evidence" value="ECO:0007669"/>
    <property type="project" value="UniProtKB-KW"/>
</dbReference>
<dbReference type="PROSITE" id="PS50893">
    <property type="entry name" value="ABC_TRANSPORTER_2"/>
    <property type="match status" value="1"/>
</dbReference>
<comment type="similarity">
    <text evidence="2">Belongs to the ABC transporter superfamily.</text>
</comment>
<keyword evidence="8" id="KW-1185">Reference proteome</keyword>
<protein>
    <submittedName>
        <fullName evidence="7">ABC transporter ATP-binding protein</fullName>
    </submittedName>
</protein>
<gene>
    <name evidence="7" type="ORF">SMD27_21030</name>
</gene>
<evidence type="ECO:0000259" key="6">
    <source>
        <dbReference type="PROSITE" id="PS50893"/>
    </source>
</evidence>
<dbReference type="InterPro" id="IPR017871">
    <property type="entry name" value="ABC_transporter-like_CS"/>
</dbReference>
<evidence type="ECO:0000313" key="7">
    <source>
        <dbReference type="EMBL" id="MDY0885339.1"/>
    </source>
</evidence>
<dbReference type="SUPFAM" id="SSF52540">
    <property type="entry name" value="P-loop containing nucleoside triphosphate hydrolases"/>
    <property type="match status" value="1"/>
</dbReference>
<sequence>MSAVATSPAATHAPLLDVRNLSKSFGENRSLLQLATGKPARVLQAVRNVSLAVRPGETLGVVGESGCGKSTLGRCIAGLYDPSAGEVLWQGKPLSAIGDRKAASRQIQMIFQDPYSSLNPRMSVEQTLEEVLKAHGLVEGGKARSERVEELLLTVGLPPRLKDRLPHALSGGQRQRVSIARALAVEPQLIVADEPVSALDASVQAQIINLFEELRDKFGIAFIFIAHDLNVVRHISHRIAVMYLGEVVELAEADALFDAPRHPYTKALLSAIPFPDPDRRTAAAGLEGELPDPLNPPAGCSFSTRCAWVEEACRARRPDLEQYSEGHLVRCRRMYEIA</sequence>
<dbReference type="NCBIfam" id="TIGR01727">
    <property type="entry name" value="oligo_HPY"/>
    <property type="match status" value="1"/>
</dbReference>
<name>A0ABU5EHJ2_9PROT</name>
<dbReference type="RefSeq" id="WP_320510414.1">
    <property type="nucleotide sequence ID" value="NZ_JAXCLW010000009.1"/>
</dbReference>
<comment type="caution">
    <text evidence="7">The sequence shown here is derived from an EMBL/GenBank/DDBJ whole genome shotgun (WGS) entry which is preliminary data.</text>
</comment>
<dbReference type="SMART" id="SM00382">
    <property type="entry name" value="AAA"/>
    <property type="match status" value="1"/>
</dbReference>
<dbReference type="CDD" id="cd03257">
    <property type="entry name" value="ABC_NikE_OppD_transporters"/>
    <property type="match status" value="1"/>
</dbReference>
<dbReference type="InterPro" id="IPR050319">
    <property type="entry name" value="ABC_transp_ATP-bind"/>
</dbReference>
<organism evidence="7 8">
    <name type="scientific">Dongia soli</name>
    <dbReference type="NCBI Taxonomy" id="600628"/>
    <lineage>
        <taxon>Bacteria</taxon>
        <taxon>Pseudomonadati</taxon>
        <taxon>Pseudomonadota</taxon>
        <taxon>Alphaproteobacteria</taxon>
        <taxon>Rhodospirillales</taxon>
        <taxon>Dongiaceae</taxon>
        <taxon>Dongia</taxon>
    </lineage>
</organism>
<accession>A0ABU5EHJ2</accession>
<evidence type="ECO:0000256" key="5">
    <source>
        <dbReference type="ARBA" id="ARBA00022840"/>
    </source>
</evidence>
<dbReference type="PANTHER" id="PTHR43776">
    <property type="entry name" value="TRANSPORT ATP-BINDING PROTEIN"/>
    <property type="match status" value="1"/>
</dbReference>
<keyword evidence="3" id="KW-0813">Transport</keyword>
<keyword evidence="5 7" id="KW-0067">ATP-binding</keyword>
<reference evidence="7 8" key="1">
    <citation type="journal article" date="2016" name="Antonie Van Leeuwenhoek">
        <title>Dongia soli sp. nov., isolated from soil from Dokdo, Korea.</title>
        <authorList>
            <person name="Kim D.U."/>
            <person name="Lee H."/>
            <person name="Kim H."/>
            <person name="Kim S.G."/>
            <person name="Ka J.O."/>
        </authorList>
    </citation>
    <scope>NUCLEOTIDE SEQUENCE [LARGE SCALE GENOMIC DNA]</scope>
    <source>
        <strain evidence="7 8">D78</strain>
    </source>
</reference>
<dbReference type="InterPro" id="IPR027417">
    <property type="entry name" value="P-loop_NTPase"/>
</dbReference>
<dbReference type="Pfam" id="PF08352">
    <property type="entry name" value="oligo_HPY"/>
    <property type="match status" value="1"/>
</dbReference>
<dbReference type="EMBL" id="JAXCLW010000009">
    <property type="protein sequence ID" value="MDY0885339.1"/>
    <property type="molecule type" value="Genomic_DNA"/>
</dbReference>
<dbReference type="PANTHER" id="PTHR43776:SF7">
    <property type="entry name" value="D,D-DIPEPTIDE TRANSPORT ATP-BINDING PROTEIN DDPF-RELATED"/>
    <property type="match status" value="1"/>
</dbReference>
<comment type="subcellular location">
    <subcellularLocation>
        <location evidence="1">Cell inner membrane</location>
        <topology evidence="1">Peripheral membrane protein</topology>
    </subcellularLocation>
</comment>
<evidence type="ECO:0000256" key="1">
    <source>
        <dbReference type="ARBA" id="ARBA00004417"/>
    </source>
</evidence>
<dbReference type="PROSITE" id="PS00211">
    <property type="entry name" value="ABC_TRANSPORTER_1"/>
    <property type="match status" value="1"/>
</dbReference>
<keyword evidence="4" id="KW-0547">Nucleotide-binding</keyword>
<dbReference type="Pfam" id="PF00005">
    <property type="entry name" value="ABC_tran"/>
    <property type="match status" value="1"/>
</dbReference>
<dbReference type="InterPro" id="IPR003439">
    <property type="entry name" value="ABC_transporter-like_ATP-bd"/>
</dbReference>